<name>A0A6C2U6A0_PONDE</name>
<dbReference type="EMBL" id="CAAHFG010000002">
    <property type="protein sequence ID" value="VGO15051.1"/>
    <property type="molecule type" value="Genomic_DNA"/>
</dbReference>
<gene>
    <name evidence="1" type="ORF">PDESU_03631</name>
</gene>
<organism evidence="1 2">
    <name type="scientific">Pontiella desulfatans</name>
    <dbReference type="NCBI Taxonomy" id="2750659"/>
    <lineage>
        <taxon>Bacteria</taxon>
        <taxon>Pseudomonadati</taxon>
        <taxon>Kiritimatiellota</taxon>
        <taxon>Kiritimatiellia</taxon>
        <taxon>Kiritimatiellales</taxon>
        <taxon>Pontiellaceae</taxon>
        <taxon>Pontiella</taxon>
    </lineage>
</organism>
<keyword evidence="2" id="KW-1185">Reference proteome</keyword>
<evidence type="ECO:0000313" key="1">
    <source>
        <dbReference type="EMBL" id="VGO15051.1"/>
    </source>
</evidence>
<dbReference type="Proteomes" id="UP000366872">
    <property type="component" value="Unassembled WGS sequence"/>
</dbReference>
<proteinExistence type="predicted"/>
<dbReference type="RefSeq" id="WP_136080655.1">
    <property type="nucleotide sequence ID" value="NZ_CAAHFG010000002.1"/>
</dbReference>
<protein>
    <submittedName>
        <fullName evidence="1">Uncharacterized protein</fullName>
    </submittedName>
</protein>
<dbReference type="AlphaFoldDB" id="A0A6C2U6A0"/>
<reference evidence="1 2" key="1">
    <citation type="submission" date="2019-04" db="EMBL/GenBank/DDBJ databases">
        <authorList>
            <person name="Van Vliet M D."/>
        </authorList>
    </citation>
    <scope>NUCLEOTIDE SEQUENCE [LARGE SCALE GENOMIC DNA]</scope>
    <source>
        <strain evidence="1 2">F1</strain>
    </source>
</reference>
<evidence type="ECO:0000313" key="2">
    <source>
        <dbReference type="Proteomes" id="UP000366872"/>
    </source>
</evidence>
<accession>A0A6C2U6A0</accession>
<sequence length="66" mass="7665">MKTARTDIEILRREWTPRYGSGKTRFSRGKARGESWTARREAAIKAGKWPLRNSKEAQHKAVTEIH</sequence>